<accession>A0A0N1HVW4</accession>
<gene>
    <name evidence="7" type="ORF">AB675_9112</name>
</gene>
<dbReference type="PANTHER" id="PTHR10629:SF52">
    <property type="entry name" value="DNA (CYTOSINE-5)-METHYLTRANSFERASE 1"/>
    <property type="match status" value="1"/>
</dbReference>
<evidence type="ECO:0000256" key="3">
    <source>
        <dbReference type="ARBA" id="ARBA00022679"/>
    </source>
</evidence>
<keyword evidence="3 5" id="KW-0808">Transferase</keyword>
<proteinExistence type="inferred from homology"/>
<feature type="region of interest" description="Disordered" evidence="6">
    <location>
        <begin position="88"/>
        <end position="109"/>
    </location>
</feature>
<evidence type="ECO:0000256" key="2">
    <source>
        <dbReference type="ARBA" id="ARBA00022603"/>
    </source>
</evidence>
<dbReference type="GeneID" id="28741501"/>
<dbReference type="InterPro" id="IPR031303">
    <property type="entry name" value="C5_meth_CS"/>
</dbReference>
<dbReference type="Gene3D" id="3.90.120.10">
    <property type="entry name" value="DNA Methylase, subunit A, domain 2"/>
    <property type="match status" value="1"/>
</dbReference>
<evidence type="ECO:0000256" key="4">
    <source>
        <dbReference type="ARBA" id="ARBA00022691"/>
    </source>
</evidence>
<organism evidence="7 8">
    <name type="scientific">Cyphellophora attinorum</name>
    <dbReference type="NCBI Taxonomy" id="1664694"/>
    <lineage>
        <taxon>Eukaryota</taxon>
        <taxon>Fungi</taxon>
        <taxon>Dikarya</taxon>
        <taxon>Ascomycota</taxon>
        <taxon>Pezizomycotina</taxon>
        <taxon>Eurotiomycetes</taxon>
        <taxon>Chaetothyriomycetidae</taxon>
        <taxon>Chaetothyriales</taxon>
        <taxon>Cyphellophoraceae</taxon>
        <taxon>Cyphellophora</taxon>
    </lineage>
</organism>
<protein>
    <recommendedName>
        <fullName evidence="1">DNA (cytosine-5-)-methyltransferase</fullName>
        <ecNumber evidence="1">2.1.1.37</ecNumber>
    </recommendedName>
</protein>
<comment type="similarity">
    <text evidence="5">Belongs to the class I-like SAM-binding methyltransferase superfamily. C5-methyltransferase family.</text>
</comment>
<dbReference type="VEuPathDB" id="FungiDB:AB675_9112"/>
<feature type="region of interest" description="Disordered" evidence="6">
    <location>
        <begin position="1"/>
        <end position="21"/>
    </location>
</feature>
<evidence type="ECO:0000256" key="5">
    <source>
        <dbReference type="PROSITE-ProRule" id="PRU01016"/>
    </source>
</evidence>
<dbReference type="PROSITE" id="PS00095">
    <property type="entry name" value="C5_MTASE_2"/>
    <property type="match status" value="1"/>
</dbReference>
<dbReference type="OrthoDB" id="414133at2759"/>
<dbReference type="InterPro" id="IPR050390">
    <property type="entry name" value="C5-Methyltransferase"/>
</dbReference>
<dbReference type="GO" id="GO:0005634">
    <property type="term" value="C:nucleus"/>
    <property type="evidence" value="ECO:0007669"/>
    <property type="project" value="TreeGrafter"/>
</dbReference>
<evidence type="ECO:0000256" key="1">
    <source>
        <dbReference type="ARBA" id="ARBA00011975"/>
    </source>
</evidence>
<dbReference type="SUPFAM" id="SSF53335">
    <property type="entry name" value="S-adenosyl-L-methionine-dependent methyltransferases"/>
    <property type="match status" value="1"/>
</dbReference>
<dbReference type="InterPro" id="IPR001525">
    <property type="entry name" value="C5_MeTfrase"/>
</dbReference>
<dbReference type="GO" id="GO:0003886">
    <property type="term" value="F:DNA (cytosine-5-)-methyltransferase activity"/>
    <property type="evidence" value="ECO:0007669"/>
    <property type="project" value="UniProtKB-EC"/>
</dbReference>
<dbReference type="STRING" id="1664694.A0A0N1HVW4"/>
<dbReference type="GO" id="GO:0003677">
    <property type="term" value="F:DNA binding"/>
    <property type="evidence" value="ECO:0007669"/>
    <property type="project" value="TreeGrafter"/>
</dbReference>
<keyword evidence="4 5" id="KW-0949">S-adenosyl-L-methionine</keyword>
<dbReference type="Gene3D" id="3.40.50.150">
    <property type="entry name" value="Vaccinia Virus protein VP39"/>
    <property type="match status" value="1"/>
</dbReference>
<evidence type="ECO:0000313" key="7">
    <source>
        <dbReference type="EMBL" id="KPI41560.1"/>
    </source>
</evidence>
<dbReference type="PRINTS" id="PR00105">
    <property type="entry name" value="C5METTRFRASE"/>
</dbReference>
<dbReference type="PROSITE" id="PS51679">
    <property type="entry name" value="SAM_MT_C5"/>
    <property type="match status" value="1"/>
</dbReference>
<feature type="active site" evidence="5">
    <location>
        <position position="450"/>
    </location>
</feature>
<dbReference type="InterPro" id="IPR029063">
    <property type="entry name" value="SAM-dependent_MTases_sf"/>
</dbReference>
<keyword evidence="8" id="KW-1185">Reference proteome</keyword>
<dbReference type="PANTHER" id="PTHR10629">
    <property type="entry name" value="CYTOSINE-SPECIFIC METHYLTRANSFERASE"/>
    <property type="match status" value="1"/>
</dbReference>
<dbReference type="AlphaFoldDB" id="A0A0N1HVW4"/>
<dbReference type="GO" id="GO:0044027">
    <property type="term" value="P:negative regulation of gene expression via chromosomal CpG island methylation"/>
    <property type="evidence" value="ECO:0007669"/>
    <property type="project" value="TreeGrafter"/>
</dbReference>
<dbReference type="Proteomes" id="UP000038010">
    <property type="component" value="Unassembled WGS sequence"/>
</dbReference>
<comment type="caution">
    <text evidence="7">The sequence shown here is derived from an EMBL/GenBank/DDBJ whole genome shotgun (WGS) entry which is preliminary data.</text>
</comment>
<evidence type="ECO:0000256" key="6">
    <source>
        <dbReference type="SAM" id="MobiDB-lite"/>
    </source>
</evidence>
<dbReference type="Pfam" id="PF00145">
    <property type="entry name" value="DNA_methylase"/>
    <property type="match status" value="2"/>
</dbReference>
<reference evidence="7 8" key="1">
    <citation type="submission" date="2015-06" db="EMBL/GenBank/DDBJ databases">
        <title>Draft genome of the ant-associated black yeast Phialophora attae CBS 131958.</title>
        <authorList>
            <person name="Moreno L.F."/>
            <person name="Stielow B.J."/>
            <person name="de Hoog S."/>
            <person name="Vicente V.A."/>
            <person name="Weiss V.A."/>
            <person name="de Vries M."/>
            <person name="Cruz L.M."/>
            <person name="Souza E.M."/>
        </authorList>
    </citation>
    <scope>NUCLEOTIDE SEQUENCE [LARGE SCALE GENOMIC DNA]</scope>
    <source>
        <strain evidence="7 8">CBS 131958</strain>
    </source>
</reference>
<keyword evidence="2 5" id="KW-0489">Methyltransferase</keyword>
<evidence type="ECO:0000313" key="8">
    <source>
        <dbReference type="Proteomes" id="UP000038010"/>
    </source>
</evidence>
<name>A0A0N1HVW4_9EURO</name>
<dbReference type="EMBL" id="LFJN01000009">
    <property type="protein sequence ID" value="KPI41560.1"/>
    <property type="molecule type" value="Genomic_DNA"/>
</dbReference>
<dbReference type="RefSeq" id="XP_018001523.1">
    <property type="nucleotide sequence ID" value="XM_018149621.1"/>
</dbReference>
<dbReference type="EC" id="2.1.1.37" evidence="1"/>
<sequence length="686" mass="76852">MGPNTKKDSFNDDENAILHRPTPMKRVANVGHYFNKVVRRPLAEKPLAGKRLRDDAVDFRAVPTTIKRQKNVEEGRTVKEPIEVEEEAGIPPLAPHSTQTAGVPGSAPGEGAIEIMDFETEDFMTDAQLRSHLRKLSLEQTKKDALKLKERTSMALYQSHNPPFRCASGQSVELADGSFLRIMEVLRDGHGKVFLTGQKFVRQSSVGSWMRKNRNELVLIRKIPLTTGELDPWKFVDEVTIGEVRRNRKIILTNQSFPSISIREDAKAFATAQEDIELGPLFCRWAYTTYVNERRQSVEYILERLNHDNADNTVRPTSNSATAKPTRVRHSEIRAAWRNCDTSMGGSHYEVQHSTNFDGSAQSSRVQTYTFGDAFCGAGGTSRGAVDAGLKPLWGFDLCPSAMQSYRRNFGHHGVDCRGESVQEFISNHLLRLVEFDGVQVDILHISPPCQPFSPAHTIPSFERDEANQAALPSIWHLVELLKPRVVTIEETEGLYSRHKEWLHLIINTFACHGYSVRWKLLHCQHYGVPQNRKRLLIIAAGPGETLPPFPEPTHGVEGTRLKPLATINSTIGNIPANAEDHDVDVKFATNEPKAPFDGNTHARCVTTNAGQYNYHPSGKRPYTIRELARLQTFPLYHSFAGAKGITEKKRQVGNAVPPILAKVVFKSIVKSLKDSDAKEANERQV</sequence>
<feature type="compositionally biased region" description="Basic and acidic residues" evidence="6">
    <location>
        <begin position="1"/>
        <end position="10"/>
    </location>
</feature>
<dbReference type="GO" id="GO:0032259">
    <property type="term" value="P:methylation"/>
    <property type="evidence" value="ECO:0007669"/>
    <property type="project" value="UniProtKB-KW"/>
</dbReference>